<dbReference type="AlphaFoldDB" id="A0A133Q9S9"/>
<dbReference type="PATRIC" id="fig|28128.5.peg.1210"/>
<sequence>MGKIFLRKRSNIALPYPSAPPRKGQPPHYKITNNSSEQLKFFIR</sequence>
<gene>
    <name evidence="1" type="ORF">HMPREF3226_01188</name>
</gene>
<comment type="caution">
    <text evidence="1">The sequence shown here is derived from an EMBL/GenBank/DDBJ whole genome shotgun (WGS) entry which is preliminary data.</text>
</comment>
<name>A0A133Q9S9_9BACT</name>
<dbReference type="Proteomes" id="UP000070533">
    <property type="component" value="Unassembled WGS sequence"/>
</dbReference>
<accession>A0A133Q9S9</accession>
<keyword evidence="2" id="KW-1185">Reference proteome</keyword>
<dbReference type="STRING" id="28128.HMPREF3226_01188"/>
<dbReference type="EMBL" id="LRQG01000091">
    <property type="protein sequence ID" value="KXA39609.1"/>
    <property type="molecule type" value="Genomic_DNA"/>
</dbReference>
<evidence type="ECO:0000313" key="1">
    <source>
        <dbReference type="EMBL" id="KXA39609.1"/>
    </source>
</evidence>
<protein>
    <submittedName>
        <fullName evidence="1">Uncharacterized protein</fullName>
    </submittedName>
</protein>
<organism evidence="1 2">
    <name type="scientific">Prevotella corporis</name>
    <dbReference type="NCBI Taxonomy" id="28128"/>
    <lineage>
        <taxon>Bacteria</taxon>
        <taxon>Pseudomonadati</taxon>
        <taxon>Bacteroidota</taxon>
        <taxon>Bacteroidia</taxon>
        <taxon>Bacteroidales</taxon>
        <taxon>Prevotellaceae</taxon>
        <taxon>Prevotella</taxon>
    </lineage>
</organism>
<reference evidence="2" key="1">
    <citation type="submission" date="2016-01" db="EMBL/GenBank/DDBJ databases">
        <authorList>
            <person name="Mitreva M."/>
            <person name="Pepin K.H."/>
            <person name="Mihindukulasuriya K.A."/>
            <person name="Fulton R."/>
            <person name="Fronick C."/>
            <person name="O'Laughlin M."/>
            <person name="Miner T."/>
            <person name="Herter B."/>
            <person name="Rosa B.A."/>
            <person name="Cordes M."/>
            <person name="Tomlinson C."/>
            <person name="Wollam A."/>
            <person name="Palsikar V.B."/>
            <person name="Mardis E.R."/>
            <person name="Wilson R.K."/>
        </authorList>
    </citation>
    <scope>NUCLEOTIDE SEQUENCE [LARGE SCALE GENOMIC DNA]</scope>
    <source>
        <strain evidence="2">MJR7716</strain>
    </source>
</reference>
<evidence type="ECO:0000313" key="2">
    <source>
        <dbReference type="Proteomes" id="UP000070533"/>
    </source>
</evidence>
<proteinExistence type="predicted"/>